<dbReference type="AlphaFoldDB" id="A0AAD9HJ16"/>
<sequence>MAAEDLAKFRQCLSVELDHLKLMIHTSVLSAMTGSGHSHRLLDAGSRGSEMLMISPRPMQGLHRHGSWNRGGVDRTLMLRRVETITDLVYERLLIRGGISVEMQGRVYTLPEQVMTSHDEAHLSTVAQLQPLPPTAIHASTFAGDTQPTLENTAKVQSGRVSASSAVGGINEYLRSLNLVELSEEETGYVEDADPTSRLPLPGTEVPDSEREPHNPKDRASSGSQPRAENRTSKVSSFVPDAFESLGLAVSVLQMVTLAVELSSRSSRIYYGARKALVEFGRLSRLLHQYSTLLHAAFEVIRSSMPAGELQNLGWQIIGDSQSTARDIEVFLSRVENPGSAVRAIRGIATFLLRKQEIKDLMERLETLKTTLSVMLQIHQVQMMHMAISSGRSSHGLARSAVHAST</sequence>
<gene>
    <name evidence="2" type="ORF">LX32DRAFT_337445</name>
</gene>
<organism evidence="2 3">
    <name type="scientific">Colletotrichum zoysiae</name>
    <dbReference type="NCBI Taxonomy" id="1216348"/>
    <lineage>
        <taxon>Eukaryota</taxon>
        <taxon>Fungi</taxon>
        <taxon>Dikarya</taxon>
        <taxon>Ascomycota</taxon>
        <taxon>Pezizomycotina</taxon>
        <taxon>Sordariomycetes</taxon>
        <taxon>Hypocreomycetidae</taxon>
        <taxon>Glomerellales</taxon>
        <taxon>Glomerellaceae</taxon>
        <taxon>Colletotrichum</taxon>
        <taxon>Colletotrichum graminicola species complex</taxon>
    </lineage>
</organism>
<keyword evidence="3" id="KW-1185">Reference proteome</keyword>
<name>A0AAD9HJ16_9PEZI</name>
<dbReference type="Proteomes" id="UP001232148">
    <property type="component" value="Unassembled WGS sequence"/>
</dbReference>
<evidence type="ECO:0000256" key="1">
    <source>
        <dbReference type="SAM" id="MobiDB-lite"/>
    </source>
</evidence>
<dbReference type="EMBL" id="MU842856">
    <property type="protein sequence ID" value="KAK2030005.1"/>
    <property type="molecule type" value="Genomic_DNA"/>
</dbReference>
<accession>A0AAD9HJ16</accession>
<proteinExistence type="predicted"/>
<evidence type="ECO:0000313" key="3">
    <source>
        <dbReference type="Proteomes" id="UP001232148"/>
    </source>
</evidence>
<reference evidence="2" key="1">
    <citation type="submission" date="2021-06" db="EMBL/GenBank/DDBJ databases">
        <title>Comparative genomics, transcriptomics and evolutionary studies reveal genomic signatures of adaptation to plant cell wall in hemibiotrophic fungi.</title>
        <authorList>
            <consortium name="DOE Joint Genome Institute"/>
            <person name="Baroncelli R."/>
            <person name="Diaz J.F."/>
            <person name="Benocci T."/>
            <person name="Peng M."/>
            <person name="Battaglia E."/>
            <person name="Haridas S."/>
            <person name="Andreopoulos W."/>
            <person name="Labutti K."/>
            <person name="Pangilinan J."/>
            <person name="Floch G.L."/>
            <person name="Makela M.R."/>
            <person name="Henrissat B."/>
            <person name="Grigoriev I.V."/>
            <person name="Crouch J.A."/>
            <person name="De Vries R.P."/>
            <person name="Sukno S.A."/>
            <person name="Thon M.R."/>
        </authorList>
    </citation>
    <scope>NUCLEOTIDE SEQUENCE</scope>
    <source>
        <strain evidence="2">MAFF235873</strain>
    </source>
</reference>
<feature type="region of interest" description="Disordered" evidence="1">
    <location>
        <begin position="185"/>
        <end position="234"/>
    </location>
</feature>
<feature type="compositionally biased region" description="Basic and acidic residues" evidence="1">
    <location>
        <begin position="208"/>
        <end position="220"/>
    </location>
</feature>
<feature type="compositionally biased region" description="Acidic residues" evidence="1">
    <location>
        <begin position="185"/>
        <end position="194"/>
    </location>
</feature>
<evidence type="ECO:0000313" key="2">
    <source>
        <dbReference type="EMBL" id="KAK2030005.1"/>
    </source>
</evidence>
<protein>
    <submittedName>
        <fullName evidence="2">Uncharacterized protein</fullName>
    </submittedName>
</protein>
<comment type="caution">
    <text evidence="2">The sequence shown here is derived from an EMBL/GenBank/DDBJ whole genome shotgun (WGS) entry which is preliminary data.</text>
</comment>